<dbReference type="RefSeq" id="WP_378137876.1">
    <property type="nucleotide sequence ID" value="NZ_JBHSMI010000052.1"/>
</dbReference>
<dbReference type="Gene3D" id="3.40.50.300">
    <property type="entry name" value="P-loop containing nucleotide triphosphate hydrolases"/>
    <property type="match status" value="3"/>
</dbReference>
<dbReference type="NCBIfam" id="NF000167">
    <property type="entry name" value="ABCF_Lsa_all"/>
    <property type="match status" value="1"/>
</dbReference>
<dbReference type="SMART" id="SM00382">
    <property type="entry name" value="AAA"/>
    <property type="match status" value="2"/>
</dbReference>
<organism evidence="5 6">
    <name type="scientific">Cohnella soli</name>
    <dbReference type="NCBI Taxonomy" id="425005"/>
    <lineage>
        <taxon>Bacteria</taxon>
        <taxon>Bacillati</taxon>
        <taxon>Bacillota</taxon>
        <taxon>Bacilli</taxon>
        <taxon>Bacillales</taxon>
        <taxon>Paenibacillaceae</taxon>
        <taxon>Cohnella</taxon>
    </lineage>
</organism>
<evidence type="ECO:0000256" key="2">
    <source>
        <dbReference type="ARBA" id="ARBA00022840"/>
    </source>
</evidence>
<evidence type="ECO:0000256" key="1">
    <source>
        <dbReference type="ARBA" id="ARBA00022741"/>
    </source>
</evidence>
<dbReference type="PROSITE" id="PS50893">
    <property type="entry name" value="ABC_TRANSPORTER_2"/>
    <property type="match status" value="2"/>
</dbReference>
<keyword evidence="1" id="KW-0547">Nucleotide-binding</keyword>
<feature type="compositionally biased region" description="Basic and acidic residues" evidence="3">
    <location>
        <begin position="235"/>
        <end position="244"/>
    </location>
</feature>
<dbReference type="InterPro" id="IPR003439">
    <property type="entry name" value="ABC_transporter-like_ATP-bd"/>
</dbReference>
<feature type="domain" description="ABC transporter" evidence="4">
    <location>
        <begin position="310"/>
        <end position="489"/>
    </location>
</feature>
<dbReference type="PROSITE" id="PS00211">
    <property type="entry name" value="ABC_TRANSPORTER_1"/>
    <property type="match status" value="1"/>
</dbReference>
<reference evidence="6" key="1">
    <citation type="journal article" date="2019" name="Int. J. Syst. Evol. Microbiol.">
        <title>The Global Catalogue of Microorganisms (GCM) 10K type strain sequencing project: providing services to taxonomists for standard genome sequencing and annotation.</title>
        <authorList>
            <consortium name="The Broad Institute Genomics Platform"/>
            <consortium name="The Broad Institute Genome Sequencing Center for Infectious Disease"/>
            <person name="Wu L."/>
            <person name="Ma J."/>
        </authorList>
    </citation>
    <scope>NUCLEOTIDE SEQUENCE [LARGE SCALE GENOMIC DNA]</scope>
    <source>
        <strain evidence="6">CGMCC 1.18575</strain>
    </source>
</reference>
<dbReference type="InterPro" id="IPR051309">
    <property type="entry name" value="ABCF_ATPase"/>
</dbReference>
<evidence type="ECO:0000256" key="3">
    <source>
        <dbReference type="SAM" id="MobiDB-lite"/>
    </source>
</evidence>
<accession>A0ABW0HZS9</accession>
<dbReference type="CDD" id="cd03221">
    <property type="entry name" value="ABCF_EF-3"/>
    <property type="match status" value="2"/>
</dbReference>
<evidence type="ECO:0000259" key="4">
    <source>
        <dbReference type="PROSITE" id="PS50893"/>
    </source>
</evidence>
<name>A0ABW0HZS9_9BACL</name>
<evidence type="ECO:0000313" key="5">
    <source>
        <dbReference type="EMBL" id="MFC5406043.1"/>
    </source>
</evidence>
<feature type="domain" description="ABC transporter" evidence="4">
    <location>
        <begin position="4"/>
        <end position="213"/>
    </location>
</feature>
<dbReference type="InterPro" id="IPR017871">
    <property type="entry name" value="ABC_transporter-like_CS"/>
</dbReference>
<keyword evidence="2" id="KW-0067">ATP-binding</keyword>
<dbReference type="SUPFAM" id="SSF52540">
    <property type="entry name" value="P-loop containing nucleoside triphosphate hydrolases"/>
    <property type="match status" value="2"/>
</dbReference>
<proteinExistence type="predicted"/>
<dbReference type="PANTHER" id="PTHR42855">
    <property type="entry name" value="ABC TRANSPORTER ATP-BINDING SUBUNIT"/>
    <property type="match status" value="1"/>
</dbReference>
<comment type="caution">
    <text evidence="5">The sequence shown here is derived from an EMBL/GenBank/DDBJ whole genome shotgun (WGS) entry which is preliminary data.</text>
</comment>
<dbReference type="EMBL" id="JBHSMI010000052">
    <property type="protein sequence ID" value="MFC5406043.1"/>
    <property type="molecule type" value="Genomic_DNA"/>
</dbReference>
<protein>
    <submittedName>
        <fullName evidence="5">Lsa family ABC-F type ribosomal protection protein</fullName>
    </submittedName>
</protein>
<evidence type="ECO:0000313" key="6">
    <source>
        <dbReference type="Proteomes" id="UP001596113"/>
    </source>
</evidence>
<dbReference type="InterPro" id="IPR027417">
    <property type="entry name" value="P-loop_NTPase"/>
</dbReference>
<dbReference type="PANTHER" id="PTHR42855:SF2">
    <property type="entry name" value="DRUG RESISTANCE ABC TRANSPORTER,ATP-BINDING PROTEIN"/>
    <property type="match status" value="1"/>
</dbReference>
<sequence>MSLINITNLTFAYEGSYDNIFDNVNLQLDTDWKLGLTGRNGRGKTTFLNLLLGKYEHGGRISANVGFDYFPFPVKDAGELTQDVVNDICLDYVEWELIRELSLLKVSEDVLDRPFGSLSEGERTKVLLAALFLKEDSFLLIDEPTNHLDIEARKIVGDYLRAKRGFILVSHDRSFLDRCVDHILSINKTNIEVQRGNFSSWWANKQMQDQFEMGENDKLRKDIKRLSEASQRTSHWSDEVEKTKNGTRNSGSKVDKGYVGHKAAKMMKRSKAIEHRQQAAVDEKSKLLKNIETSESLKLSQLSYHRSRLVELEGVSIRYGEKTVCSDVGFVIEKGDRIALTGRNGSGKSSLIKLICGEPIDYTGTVRAGSQLKVSYVSQDTSHLRGNLTEYARDHGIDESLFKAILRKLDFARVQFEKEMSAFSGGQKKKVLIARSLCEQVHMLVWDEPLNFIDVISRMQIEELLLEYEPTIVFVEHDREFCDHIATKTIRL</sequence>
<dbReference type="Pfam" id="PF00005">
    <property type="entry name" value="ABC_tran"/>
    <property type="match status" value="2"/>
</dbReference>
<dbReference type="Proteomes" id="UP001596113">
    <property type="component" value="Unassembled WGS sequence"/>
</dbReference>
<dbReference type="InterPro" id="IPR003593">
    <property type="entry name" value="AAA+_ATPase"/>
</dbReference>
<dbReference type="NCBIfam" id="NF000355">
    <property type="entry name" value="ribo_prot_ABC_F"/>
    <property type="match status" value="1"/>
</dbReference>
<gene>
    <name evidence="5" type="ORF">ACFPOF_25155</name>
</gene>
<feature type="region of interest" description="Disordered" evidence="3">
    <location>
        <begin position="230"/>
        <end position="256"/>
    </location>
</feature>
<keyword evidence="6" id="KW-1185">Reference proteome</keyword>